<keyword evidence="4 7" id="KW-0863">Zinc-finger</keyword>
<dbReference type="SMART" id="SM00355">
    <property type="entry name" value="ZnF_C2H2"/>
    <property type="match status" value="2"/>
</dbReference>
<evidence type="ECO:0000256" key="1">
    <source>
        <dbReference type="ARBA" id="ARBA00004123"/>
    </source>
</evidence>
<gene>
    <name evidence="9" type="ORF">CEXT_361181</name>
</gene>
<evidence type="ECO:0000256" key="5">
    <source>
        <dbReference type="ARBA" id="ARBA00022833"/>
    </source>
</evidence>
<dbReference type="InterPro" id="IPR013087">
    <property type="entry name" value="Znf_C2H2_type"/>
</dbReference>
<dbReference type="EMBL" id="BPLR01011706">
    <property type="protein sequence ID" value="GIY48357.1"/>
    <property type="molecule type" value="Genomic_DNA"/>
</dbReference>
<sequence>MCVSVLGEATEHSYVKCNNNNFDFELNPLNASFPSHLLLSVDHLPPSTCGLSYQKVVHGGSKLGSFVCHICNKSFAQKGNMTIHMRTHTGIEVIADACDSERKGYFCKICSFPRPSLSSLKKHMQTHSIRPYSCKVVDLLSWTNQFLSIRSTP</sequence>
<evidence type="ECO:0000256" key="4">
    <source>
        <dbReference type="ARBA" id="ARBA00022771"/>
    </source>
</evidence>
<keyword evidence="6" id="KW-0539">Nucleus</keyword>
<accession>A0AAV4TU28</accession>
<feature type="domain" description="C2H2-type" evidence="8">
    <location>
        <begin position="66"/>
        <end position="93"/>
    </location>
</feature>
<evidence type="ECO:0000256" key="7">
    <source>
        <dbReference type="PROSITE-ProRule" id="PRU00042"/>
    </source>
</evidence>
<dbReference type="PROSITE" id="PS00028">
    <property type="entry name" value="ZINC_FINGER_C2H2_1"/>
    <property type="match status" value="1"/>
</dbReference>
<keyword evidence="10" id="KW-1185">Reference proteome</keyword>
<dbReference type="GO" id="GO:0008270">
    <property type="term" value="F:zinc ion binding"/>
    <property type="evidence" value="ECO:0007669"/>
    <property type="project" value="UniProtKB-KW"/>
</dbReference>
<dbReference type="InterPro" id="IPR036236">
    <property type="entry name" value="Znf_C2H2_sf"/>
</dbReference>
<reference evidence="9 10" key="1">
    <citation type="submission" date="2021-06" db="EMBL/GenBank/DDBJ databases">
        <title>Caerostris extrusa draft genome.</title>
        <authorList>
            <person name="Kono N."/>
            <person name="Arakawa K."/>
        </authorList>
    </citation>
    <scope>NUCLEOTIDE SEQUENCE [LARGE SCALE GENOMIC DNA]</scope>
</reference>
<dbReference type="Gene3D" id="3.30.160.60">
    <property type="entry name" value="Classic Zinc Finger"/>
    <property type="match status" value="1"/>
</dbReference>
<proteinExistence type="predicted"/>
<evidence type="ECO:0000313" key="10">
    <source>
        <dbReference type="Proteomes" id="UP001054945"/>
    </source>
</evidence>
<evidence type="ECO:0000259" key="8">
    <source>
        <dbReference type="PROSITE" id="PS50157"/>
    </source>
</evidence>
<dbReference type="PANTHER" id="PTHR24394:SF29">
    <property type="entry name" value="MYONEURIN"/>
    <property type="match status" value="1"/>
</dbReference>
<dbReference type="GO" id="GO:0005634">
    <property type="term" value="C:nucleus"/>
    <property type="evidence" value="ECO:0007669"/>
    <property type="project" value="UniProtKB-SubCell"/>
</dbReference>
<dbReference type="Pfam" id="PF00096">
    <property type="entry name" value="zf-C2H2"/>
    <property type="match status" value="2"/>
</dbReference>
<evidence type="ECO:0000256" key="3">
    <source>
        <dbReference type="ARBA" id="ARBA00022737"/>
    </source>
</evidence>
<organism evidence="9 10">
    <name type="scientific">Caerostris extrusa</name>
    <name type="common">Bark spider</name>
    <name type="synonym">Caerostris bankana</name>
    <dbReference type="NCBI Taxonomy" id="172846"/>
    <lineage>
        <taxon>Eukaryota</taxon>
        <taxon>Metazoa</taxon>
        <taxon>Ecdysozoa</taxon>
        <taxon>Arthropoda</taxon>
        <taxon>Chelicerata</taxon>
        <taxon>Arachnida</taxon>
        <taxon>Araneae</taxon>
        <taxon>Araneomorphae</taxon>
        <taxon>Entelegynae</taxon>
        <taxon>Araneoidea</taxon>
        <taxon>Araneidae</taxon>
        <taxon>Caerostris</taxon>
    </lineage>
</organism>
<comment type="subcellular location">
    <subcellularLocation>
        <location evidence="1">Nucleus</location>
    </subcellularLocation>
</comment>
<evidence type="ECO:0000256" key="6">
    <source>
        <dbReference type="ARBA" id="ARBA00023242"/>
    </source>
</evidence>
<dbReference type="AlphaFoldDB" id="A0AAV4TU28"/>
<dbReference type="GO" id="GO:0000981">
    <property type="term" value="F:DNA-binding transcription factor activity, RNA polymerase II-specific"/>
    <property type="evidence" value="ECO:0007669"/>
    <property type="project" value="TreeGrafter"/>
</dbReference>
<name>A0AAV4TU28_CAEEX</name>
<evidence type="ECO:0000256" key="2">
    <source>
        <dbReference type="ARBA" id="ARBA00022723"/>
    </source>
</evidence>
<keyword evidence="2" id="KW-0479">Metal-binding</keyword>
<dbReference type="PROSITE" id="PS50157">
    <property type="entry name" value="ZINC_FINGER_C2H2_2"/>
    <property type="match status" value="1"/>
</dbReference>
<dbReference type="Proteomes" id="UP001054945">
    <property type="component" value="Unassembled WGS sequence"/>
</dbReference>
<dbReference type="PANTHER" id="PTHR24394">
    <property type="entry name" value="ZINC FINGER PROTEIN"/>
    <property type="match status" value="1"/>
</dbReference>
<dbReference type="FunFam" id="3.30.160.60:FF:000145">
    <property type="entry name" value="Zinc finger protein 574"/>
    <property type="match status" value="1"/>
</dbReference>
<dbReference type="SUPFAM" id="SSF57667">
    <property type="entry name" value="beta-beta-alpha zinc fingers"/>
    <property type="match status" value="2"/>
</dbReference>
<keyword evidence="5" id="KW-0862">Zinc</keyword>
<protein>
    <recommendedName>
        <fullName evidence="8">C2H2-type domain-containing protein</fullName>
    </recommendedName>
</protein>
<keyword evidence="3" id="KW-0677">Repeat</keyword>
<evidence type="ECO:0000313" key="9">
    <source>
        <dbReference type="EMBL" id="GIY48357.1"/>
    </source>
</evidence>
<comment type="caution">
    <text evidence="9">The sequence shown here is derived from an EMBL/GenBank/DDBJ whole genome shotgun (WGS) entry which is preliminary data.</text>
</comment>